<organism evidence="2 3">
    <name type="scientific">Neptunicella marina</name>
    <dbReference type="NCBI Taxonomy" id="2125989"/>
    <lineage>
        <taxon>Bacteria</taxon>
        <taxon>Pseudomonadati</taxon>
        <taxon>Pseudomonadota</taxon>
        <taxon>Gammaproteobacteria</taxon>
        <taxon>Alteromonadales</taxon>
        <taxon>Alteromonadaceae</taxon>
        <taxon>Neptunicella</taxon>
    </lineage>
</organism>
<gene>
    <name evidence="2" type="ORF">H8B19_11530</name>
</gene>
<dbReference type="AlphaFoldDB" id="A0A8J6M2N4"/>
<sequence length="393" mass="44576">MKKSLLSLALSVSLLTALPVSAASTVTLHDLLTMALERNKGLNDDQITQISVSQWLTGATTLSANYLNSQQSQGSDEAELRLTFPLKSPGQHDNDHALTVSNRLIQQRNKNLRQWYFSGLIREAIWSYLLVDTQIKAIEDKQALLLQLKTQFAKQVDAGTSSKLGLLLAQQEYLSTKTQRVGLEQQQAQWLKRLQQLTGHDRLPDNVIESRPEQQQWLLNEHPQVTLLRAEMQQALQVLKASAVGMQPWNVSVTAKRINNPALSENQIGLGIDIPLGGRDTLTQADQSDWLRTRAQYEVQLDNLYQDLQQQWLTLDQQWQTLKQQQALLGQQVVISHEILKQVDLLKQRNEIEQELFLNRTLRAMEIQSAQSINQIQLYQNQARLNQAAGVSL</sequence>
<dbReference type="RefSeq" id="WP_186507038.1">
    <property type="nucleotide sequence ID" value="NZ_JACNEP010000008.1"/>
</dbReference>
<reference evidence="2" key="2">
    <citation type="submission" date="2020-08" db="EMBL/GenBank/DDBJ databases">
        <authorList>
            <person name="Lai Q."/>
        </authorList>
    </citation>
    <scope>NUCLEOTIDE SEQUENCE</scope>
    <source>
        <strain evidence="2">S27-2</strain>
    </source>
</reference>
<evidence type="ECO:0000313" key="3">
    <source>
        <dbReference type="Proteomes" id="UP000601768"/>
    </source>
</evidence>
<dbReference type="SUPFAM" id="SSF56954">
    <property type="entry name" value="Outer membrane efflux proteins (OEP)"/>
    <property type="match status" value="1"/>
</dbReference>
<comment type="caution">
    <text evidence="2">The sequence shown here is derived from an EMBL/GenBank/DDBJ whole genome shotgun (WGS) entry which is preliminary data.</text>
</comment>
<feature type="signal peptide" evidence="1">
    <location>
        <begin position="1"/>
        <end position="22"/>
    </location>
</feature>
<protein>
    <submittedName>
        <fullName evidence="2">TolC family protein</fullName>
    </submittedName>
</protein>
<feature type="chain" id="PRO_5035206611" evidence="1">
    <location>
        <begin position="23"/>
        <end position="393"/>
    </location>
</feature>
<dbReference type="Gene3D" id="1.20.1600.10">
    <property type="entry name" value="Outer membrane efflux proteins (OEP)"/>
    <property type="match status" value="1"/>
</dbReference>
<proteinExistence type="predicted"/>
<name>A0A8J6M2N4_9ALTE</name>
<keyword evidence="1" id="KW-0732">Signal</keyword>
<evidence type="ECO:0000313" key="2">
    <source>
        <dbReference type="EMBL" id="MBC3766508.1"/>
    </source>
</evidence>
<keyword evidence="3" id="KW-1185">Reference proteome</keyword>
<dbReference type="Proteomes" id="UP000601768">
    <property type="component" value="Unassembled WGS sequence"/>
</dbReference>
<dbReference type="EMBL" id="JACNEP010000008">
    <property type="protein sequence ID" value="MBC3766508.1"/>
    <property type="molecule type" value="Genomic_DNA"/>
</dbReference>
<reference evidence="2" key="1">
    <citation type="journal article" date="2018" name="Int. J. Syst. Evol. Microbiol.">
        <title>Neptunicella marina gen. nov., sp. nov., isolated from surface seawater.</title>
        <authorList>
            <person name="Liu X."/>
            <person name="Lai Q."/>
            <person name="Du Y."/>
            <person name="Zhang X."/>
            <person name="Liu Z."/>
            <person name="Sun F."/>
            <person name="Shao Z."/>
        </authorList>
    </citation>
    <scope>NUCLEOTIDE SEQUENCE</scope>
    <source>
        <strain evidence="2">S27-2</strain>
    </source>
</reference>
<evidence type="ECO:0000256" key="1">
    <source>
        <dbReference type="SAM" id="SignalP"/>
    </source>
</evidence>
<accession>A0A8J6M2N4</accession>